<dbReference type="EMBL" id="JANRMI010000005">
    <property type="protein sequence ID" value="MDG0818048.1"/>
    <property type="molecule type" value="Genomic_DNA"/>
</dbReference>
<reference evidence="1" key="1">
    <citation type="submission" date="2022-08" db="EMBL/GenBank/DDBJ databases">
        <title>Novel Bdellovibrio Species Isolated from Svalbard: Designation Bdellovibrio svalbardensis.</title>
        <authorList>
            <person name="Mitchell R.J."/>
            <person name="Choi S.Y."/>
        </authorList>
    </citation>
    <scope>NUCLEOTIDE SEQUENCE</scope>
    <source>
        <strain evidence="1">PAP01</strain>
    </source>
</reference>
<organism evidence="1 2">
    <name type="scientific">Bdellovibrio svalbardensis</name>
    <dbReference type="NCBI Taxonomy" id="2972972"/>
    <lineage>
        <taxon>Bacteria</taxon>
        <taxon>Pseudomonadati</taxon>
        <taxon>Bdellovibrionota</taxon>
        <taxon>Bdellovibrionia</taxon>
        <taxon>Bdellovibrionales</taxon>
        <taxon>Pseudobdellovibrionaceae</taxon>
        <taxon>Bdellovibrio</taxon>
    </lineage>
</organism>
<sequence length="122" mass="13343">MRLKGAALKRDQISVDKSIKALSAAALSVLFFSSLASAEIGEALVLCKHNKSVRTLRIETLSDQRCKAVYTKSGVDQTIGSSQNHNSCEEFVAGVRKTLEDAKWNCREVKEARTSMIAPEAE</sequence>
<protein>
    <submittedName>
        <fullName evidence="1">Uncharacterized protein</fullName>
    </submittedName>
</protein>
<evidence type="ECO:0000313" key="1">
    <source>
        <dbReference type="EMBL" id="MDG0818048.1"/>
    </source>
</evidence>
<comment type="caution">
    <text evidence="1">The sequence shown here is derived from an EMBL/GenBank/DDBJ whole genome shotgun (WGS) entry which is preliminary data.</text>
</comment>
<gene>
    <name evidence="1" type="ORF">NWE73_16815</name>
</gene>
<proteinExistence type="predicted"/>
<name>A0ABT6DMF0_9BACT</name>
<dbReference type="Proteomes" id="UP001152321">
    <property type="component" value="Unassembled WGS sequence"/>
</dbReference>
<evidence type="ECO:0000313" key="2">
    <source>
        <dbReference type="Proteomes" id="UP001152321"/>
    </source>
</evidence>
<keyword evidence="2" id="KW-1185">Reference proteome</keyword>
<dbReference type="RefSeq" id="WP_277579523.1">
    <property type="nucleotide sequence ID" value="NZ_JANRMI010000005.1"/>
</dbReference>
<accession>A0ABT6DMF0</accession>